<dbReference type="EMBL" id="CAADFJ010000205">
    <property type="protein sequence ID" value="VFK04766.1"/>
    <property type="molecule type" value="Genomic_DNA"/>
</dbReference>
<reference evidence="2" key="1">
    <citation type="submission" date="2019-02" db="EMBL/GenBank/DDBJ databases">
        <authorList>
            <person name="Gruber-Vodicka R. H."/>
            <person name="Seah K. B. B."/>
        </authorList>
    </citation>
    <scope>NUCLEOTIDE SEQUENCE</scope>
    <source>
        <strain evidence="2">BECK_SA2B12</strain>
    </source>
</reference>
<proteinExistence type="predicted"/>
<accession>A0A450VIX1</accession>
<organism evidence="2">
    <name type="scientific">Candidatus Kentrum eta</name>
    <dbReference type="NCBI Taxonomy" id="2126337"/>
    <lineage>
        <taxon>Bacteria</taxon>
        <taxon>Pseudomonadati</taxon>
        <taxon>Pseudomonadota</taxon>
        <taxon>Gammaproteobacteria</taxon>
        <taxon>Candidatus Kentrum</taxon>
    </lineage>
</organism>
<sequence length="92" mass="10057">MTPGRRDGGENKDCSGLHDAQAHNKLRLRRDAAGRNSGAAAVDCEFPNSFFKEQSLYEHSKGEPHPLDVVDVFITGGMGGCGKKWPQKVFVQ</sequence>
<protein>
    <submittedName>
        <fullName evidence="2">Uncharacterized protein</fullName>
    </submittedName>
</protein>
<gene>
    <name evidence="2" type="ORF">BECKH772C_GA0070978_102054</name>
</gene>
<name>A0A450VIX1_9GAMM</name>
<dbReference type="AlphaFoldDB" id="A0A450VIX1"/>
<evidence type="ECO:0000313" key="2">
    <source>
        <dbReference type="EMBL" id="VFK04766.1"/>
    </source>
</evidence>
<feature type="region of interest" description="Disordered" evidence="1">
    <location>
        <begin position="1"/>
        <end position="20"/>
    </location>
</feature>
<evidence type="ECO:0000256" key="1">
    <source>
        <dbReference type="SAM" id="MobiDB-lite"/>
    </source>
</evidence>